<evidence type="ECO:0000313" key="1">
    <source>
        <dbReference type="EMBL" id="KAF1723415.1"/>
    </source>
</evidence>
<dbReference type="Proteomes" id="UP000781710">
    <property type="component" value="Unassembled WGS sequence"/>
</dbReference>
<evidence type="ECO:0000313" key="2">
    <source>
        <dbReference type="Proteomes" id="UP000781710"/>
    </source>
</evidence>
<accession>A0ABQ6ZDP0</accession>
<proteinExistence type="predicted"/>
<keyword evidence="2" id="KW-1185">Reference proteome</keyword>
<comment type="caution">
    <text evidence="1">The sequence shown here is derived from an EMBL/GenBank/DDBJ whole genome shotgun (WGS) entry which is preliminary data.</text>
</comment>
<evidence type="ECO:0008006" key="3">
    <source>
        <dbReference type="Google" id="ProtNLM"/>
    </source>
</evidence>
<name>A0ABQ6ZDP0_9GAMM</name>
<dbReference type="RefSeq" id="WP_162338869.1">
    <property type="nucleotide sequence ID" value="NZ_JBHSRQ010000016.1"/>
</dbReference>
<organism evidence="1 2">
    <name type="scientific">Pseudoxanthomonas japonensis</name>
    <dbReference type="NCBI Taxonomy" id="69284"/>
    <lineage>
        <taxon>Bacteria</taxon>
        <taxon>Pseudomonadati</taxon>
        <taxon>Pseudomonadota</taxon>
        <taxon>Gammaproteobacteria</taxon>
        <taxon>Lysobacterales</taxon>
        <taxon>Lysobacteraceae</taxon>
        <taxon>Pseudoxanthomonas</taxon>
    </lineage>
</organism>
<protein>
    <recommendedName>
        <fullName evidence="3">GIY-YIG nuclease family protein</fullName>
    </recommendedName>
</protein>
<sequence length="209" mass="22788">MAGGRRIVPVDGVGTGASGRACLYVLPCAYEDHAKLGIATDPLARMQAFSPRWYEFFDLDRAWLAEAGSVREARGWETRWKRALREHAAPPPLQVPGQAAGHTEWFRGALATLDTARGELATQGFVVHAPLRAWVVQRLQAQRERLEAGEQAALAHYGAPDAWPAAVAWRPLAALRDALDAYAVLDVALDDAVSPALHAWLARNTLAPR</sequence>
<gene>
    <name evidence="1" type="ORF">CSC78_16020</name>
</gene>
<reference evidence="1 2" key="1">
    <citation type="submission" date="2017-10" db="EMBL/GenBank/DDBJ databases">
        <title>Whole genome sequencing of members of genus Pseudoxanthomonas.</title>
        <authorList>
            <person name="Kumar S."/>
            <person name="Bansal K."/>
            <person name="Kaur A."/>
            <person name="Patil P."/>
            <person name="Sharma S."/>
            <person name="Patil P.B."/>
        </authorList>
    </citation>
    <scope>NUCLEOTIDE SEQUENCE [LARGE SCALE GENOMIC DNA]</scope>
    <source>
        <strain evidence="1 2">DSM 17109</strain>
    </source>
</reference>
<dbReference type="EMBL" id="PDWW01000028">
    <property type="protein sequence ID" value="KAF1723415.1"/>
    <property type="molecule type" value="Genomic_DNA"/>
</dbReference>